<proteinExistence type="predicted"/>
<sequence>MRAELGLLDSFMSSFLQPSVVAGDKKYWRYACTASLSALAPAASNTLSNAKELPYPHPNTPYIVLTCPAFSNKMTLPVSGSFFAYIDVEDTALQAIQRRLYDTDRRDLRPSRDPQKIHNRVRAAKPSRSTYPPTPEARNKETCRLVFCSTWTMLFCFTMRGRALTPTHRLGGTDSRPDAGILSGAMSTGGSEVEPAPVPKQGARVGERSSQME</sequence>
<feature type="region of interest" description="Disordered" evidence="1">
    <location>
        <begin position="167"/>
        <end position="213"/>
    </location>
</feature>
<protein>
    <submittedName>
        <fullName evidence="2">Uncharacterized protein</fullName>
    </submittedName>
</protein>
<dbReference type="Proteomes" id="UP000623467">
    <property type="component" value="Unassembled WGS sequence"/>
</dbReference>
<reference evidence="2" key="1">
    <citation type="submission" date="2020-05" db="EMBL/GenBank/DDBJ databases">
        <title>Mycena genomes resolve the evolution of fungal bioluminescence.</title>
        <authorList>
            <person name="Tsai I.J."/>
        </authorList>
    </citation>
    <scope>NUCLEOTIDE SEQUENCE</scope>
    <source>
        <strain evidence="2">160909Yilan</strain>
    </source>
</reference>
<name>A0A8H7CD48_9AGAR</name>
<evidence type="ECO:0000313" key="3">
    <source>
        <dbReference type="Proteomes" id="UP000623467"/>
    </source>
</evidence>
<feature type="region of interest" description="Disordered" evidence="1">
    <location>
        <begin position="104"/>
        <end position="137"/>
    </location>
</feature>
<evidence type="ECO:0000256" key="1">
    <source>
        <dbReference type="SAM" id="MobiDB-lite"/>
    </source>
</evidence>
<dbReference type="EMBL" id="JACAZH010000059">
    <property type="protein sequence ID" value="KAF7332815.1"/>
    <property type="molecule type" value="Genomic_DNA"/>
</dbReference>
<feature type="compositionally biased region" description="Basic and acidic residues" evidence="1">
    <location>
        <begin position="104"/>
        <end position="116"/>
    </location>
</feature>
<organism evidence="2 3">
    <name type="scientific">Mycena sanguinolenta</name>
    <dbReference type="NCBI Taxonomy" id="230812"/>
    <lineage>
        <taxon>Eukaryota</taxon>
        <taxon>Fungi</taxon>
        <taxon>Dikarya</taxon>
        <taxon>Basidiomycota</taxon>
        <taxon>Agaricomycotina</taxon>
        <taxon>Agaricomycetes</taxon>
        <taxon>Agaricomycetidae</taxon>
        <taxon>Agaricales</taxon>
        <taxon>Marasmiineae</taxon>
        <taxon>Mycenaceae</taxon>
        <taxon>Mycena</taxon>
    </lineage>
</organism>
<accession>A0A8H7CD48</accession>
<evidence type="ECO:0000313" key="2">
    <source>
        <dbReference type="EMBL" id="KAF7332815.1"/>
    </source>
</evidence>
<gene>
    <name evidence="2" type="ORF">MSAN_02432900</name>
</gene>
<keyword evidence="3" id="KW-1185">Reference proteome</keyword>
<dbReference type="AlphaFoldDB" id="A0A8H7CD48"/>
<comment type="caution">
    <text evidence="2">The sequence shown here is derived from an EMBL/GenBank/DDBJ whole genome shotgun (WGS) entry which is preliminary data.</text>
</comment>